<dbReference type="GO" id="GO:0006412">
    <property type="term" value="P:translation"/>
    <property type="evidence" value="ECO:0007669"/>
    <property type="project" value="UniProtKB-UniRule"/>
</dbReference>
<keyword evidence="2 6" id="KW-0699">rRNA-binding</keyword>
<dbReference type="GO" id="GO:0019843">
    <property type="term" value="F:rRNA binding"/>
    <property type="evidence" value="ECO:0007669"/>
    <property type="project" value="UniProtKB-UniRule"/>
</dbReference>
<organism evidence="9 10">
    <name type="scientific">Candidatus Avipropionibacterium avicola</name>
    <dbReference type="NCBI Taxonomy" id="2840701"/>
    <lineage>
        <taxon>Bacteria</taxon>
        <taxon>Bacillati</taxon>
        <taxon>Actinomycetota</taxon>
        <taxon>Actinomycetes</taxon>
        <taxon>Propionibacteriales</taxon>
        <taxon>Propionibacteriaceae</taxon>
        <taxon>Propionibacteriaceae incertae sedis</taxon>
        <taxon>Candidatus Avipropionibacterium</taxon>
    </lineage>
</organism>
<evidence type="ECO:0000256" key="5">
    <source>
        <dbReference type="ARBA" id="ARBA00023274"/>
    </source>
</evidence>
<dbReference type="Gene3D" id="2.40.50.140">
    <property type="entry name" value="Nucleic acid-binding proteins"/>
    <property type="match status" value="1"/>
</dbReference>
<evidence type="ECO:0000256" key="6">
    <source>
        <dbReference type="HAMAP-Rule" id="MF_01345"/>
    </source>
</evidence>
<accession>A0A9D1GZH8</accession>
<dbReference type="GO" id="GO:0003735">
    <property type="term" value="F:structural constituent of ribosome"/>
    <property type="evidence" value="ECO:0007669"/>
    <property type="project" value="UniProtKB-UniRule"/>
</dbReference>
<dbReference type="Proteomes" id="UP000886842">
    <property type="component" value="Unassembled WGS sequence"/>
</dbReference>
<evidence type="ECO:0000313" key="9">
    <source>
        <dbReference type="EMBL" id="HIT76401.1"/>
    </source>
</evidence>
<evidence type="ECO:0000256" key="4">
    <source>
        <dbReference type="ARBA" id="ARBA00022980"/>
    </source>
</evidence>
<comment type="function">
    <text evidence="6">One of the primary rRNA binding proteins, it binds specifically to the 5'-end of 16S ribosomal RNA.</text>
</comment>
<gene>
    <name evidence="6 9" type="primary">rpsQ</name>
    <name evidence="9" type="ORF">IAA98_12520</name>
</gene>
<dbReference type="NCBIfam" id="TIGR03635">
    <property type="entry name" value="uS17_bact"/>
    <property type="match status" value="1"/>
</dbReference>
<dbReference type="EMBL" id="DVLP01000368">
    <property type="protein sequence ID" value="HIT76401.1"/>
    <property type="molecule type" value="Genomic_DNA"/>
</dbReference>
<dbReference type="PANTHER" id="PTHR10744">
    <property type="entry name" value="40S RIBOSOMAL PROTEIN S11 FAMILY MEMBER"/>
    <property type="match status" value="1"/>
</dbReference>
<dbReference type="GO" id="GO:0022627">
    <property type="term" value="C:cytosolic small ribosomal subunit"/>
    <property type="evidence" value="ECO:0007669"/>
    <property type="project" value="UniProtKB-UniRule"/>
</dbReference>
<dbReference type="InterPro" id="IPR019984">
    <property type="entry name" value="Ribosomal_uS17_bact/chlr"/>
</dbReference>
<evidence type="ECO:0000256" key="3">
    <source>
        <dbReference type="ARBA" id="ARBA00022884"/>
    </source>
</evidence>
<evidence type="ECO:0000256" key="1">
    <source>
        <dbReference type="ARBA" id="ARBA00010254"/>
    </source>
</evidence>
<sequence length="109" mass="12253">MSETQVENNDAIDADEALNAISHSDSSRGRRKVRMGLVVSDKMDKTIVVAVEDRKKHALYGKVLRTTLRLKVHDEANEAGIGDRVVVMETRPLSATKRWRLVQIVEKAK</sequence>
<dbReference type="SUPFAM" id="SSF50249">
    <property type="entry name" value="Nucleic acid-binding proteins"/>
    <property type="match status" value="1"/>
</dbReference>
<dbReference type="InterPro" id="IPR000266">
    <property type="entry name" value="Ribosomal_uS17"/>
</dbReference>
<dbReference type="InterPro" id="IPR019979">
    <property type="entry name" value="Ribosomal_uS17_CS"/>
</dbReference>
<protein>
    <recommendedName>
        <fullName evidence="6">Small ribosomal subunit protein uS17</fullName>
    </recommendedName>
</protein>
<keyword evidence="4 6" id="KW-0689">Ribosomal protein</keyword>
<reference evidence="9" key="2">
    <citation type="journal article" date="2021" name="PeerJ">
        <title>Extensive microbial diversity within the chicken gut microbiome revealed by metagenomics and culture.</title>
        <authorList>
            <person name="Gilroy R."/>
            <person name="Ravi A."/>
            <person name="Getino M."/>
            <person name="Pursley I."/>
            <person name="Horton D.L."/>
            <person name="Alikhan N.F."/>
            <person name="Baker D."/>
            <person name="Gharbi K."/>
            <person name="Hall N."/>
            <person name="Watson M."/>
            <person name="Adriaenssens E.M."/>
            <person name="Foster-Nyarko E."/>
            <person name="Jarju S."/>
            <person name="Secka A."/>
            <person name="Antonio M."/>
            <person name="Oren A."/>
            <person name="Chaudhuri R.R."/>
            <person name="La Ragione R."/>
            <person name="Hildebrand F."/>
            <person name="Pallen M.J."/>
        </authorList>
    </citation>
    <scope>NUCLEOTIDE SEQUENCE</scope>
    <source>
        <strain evidence="9">ChiGjej1B1-24693</strain>
    </source>
</reference>
<keyword evidence="5 6" id="KW-0687">Ribonucleoprotein</keyword>
<dbReference type="HAMAP" id="MF_01345_B">
    <property type="entry name" value="Ribosomal_uS17_B"/>
    <property type="match status" value="1"/>
</dbReference>
<dbReference type="CDD" id="cd00364">
    <property type="entry name" value="Ribosomal_uS17"/>
    <property type="match status" value="1"/>
</dbReference>
<dbReference type="PANTHER" id="PTHR10744:SF1">
    <property type="entry name" value="SMALL RIBOSOMAL SUBUNIT PROTEIN US17M"/>
    <property type="match status" value="1"/>
</dbReference>
<proteinExistence type="inferred from homology"/>
<dbReference type="InterPro" id="IPR012340">
    <property type="entry name" value="NA-bd_OB-fold"/>
</dbReference>
<evidence type="ECO:0000256" key="8">
    <source>
        <dbReference type="SAM" id="MobiDB-lite"/>
    </source>
</evidence>
<keyword evidence="3 6" id="KW-0694">RNA-binding</keyword>
<comment type="subunit">
    <text evidence="6">Part of the 30S ribosomal subunit.</text>
</comment>
<dbReference type="PROSITE" id="PS00056">
    <property type="entry name" value="RIBOSOMAL_S17"/>
    <property type="match status" value="1"/>
</dbReference>
<comment type="similarity">
    <text evidence="1 6 7">Belongs to the universal ribosomal protein uS17 family.</text>
</comment>
<dbReference type="Pfam" id="PF00366">
    <property type="entry name" value="Ribosomal_S17"/>
    <property type="match status" value="1"/>
</dbReference>
<evidence type="ECO:0000256" key="2">
    <source>
        <dbReference type="ARBA" id="ARBA00022730"/>
    </source>
</evidence>
<name>A0A9D1GZH8_9ACTN</name>
<dbReference type="AlphaFoldDB" id="A0A9D1GZH8"/>
<comment type="caution">
    <text evidence="9">The sequence shown here is derived from an EMBL/GenBank/DDBJ whole genome shotgun (WGS) entry which is preliminary data.</text>
</comment>
<evidence type="ECO:0000256" key="7">
    <source>
        <dbReference type="RuleBase" id="RU003872"/>
    </source>
</evidence>
<feature type="region of interest" description="Disordered" evidence="8">
    <location>
        <begin position="1"/>
        <end position="32"/>
    </location>
</feature>
<dbReference type="PRINTS" id="PR00973">
    <property type="entry name" value="RIBOSOMALS17"/>
</dbReference>
<dbReference type="NCBIfam" id="NF004123">
    <property type="entry name" value="PRK05610.1"/>
    <property type="match status" value="1"/>
</dbReference>
<evidence type="ECO:0000313" key="10">
    <source>
        <dbReference type="Proteomes" id="UP000886842"/>
    </source>
</evidence>
<reference evidence="9" key="1">
    <citation type="submission" date="2020-10" db="EMBL/GenBank/DDBJ databases">
        <authorList>
            <person name="Gilroy R."/>
        </authorList>
    </citation>
    <scope>NUCLEOTIDE SEQUENCE</scope>
    <source>
        <strain evidence="9">ChiGjej1B1-24693</strain>
    </source>
</reference>